<dbReference type="AlphaFoldDB" id="A0A6J6BF00"/>
<accession>A0A6J6BF00</accession>
<sequence length="54" mass="5182">MIATICPGLTALAAAAVTCASTLPTATAMPSSKPVQLAASAVSDPAGAPNCPIW</sequence>
<gene>
    <name evidence="1" type="ORF">UFOPK1440_00200</name>
</gene>
<reference evidence="1" key="1">
    <citation type="submission" date="2020-05" db="EMBL/GenBank/DDBJ databases">
        <authorList>
            <person name="Chiriac C."/>
            <person name="Salcher M."/>
            <person name="Ghai R."/>
            <person name="Kavagutti S V."/>
        </authorList>
    </citation>
    <scope>NUCLEOTIDE SEQUENCE</scope>
</reference>
<name>A0A6J6BF00_9ZZZZ</name>
<proteinExistence type="predicted"/>
<organism evidence="1">
    <name type="scientific">freshwater metagenome</name>
    <dbReference type="NCBI Taxonomy" id="449393"/>
    <lineage>
        <taxon>unclassified sequences</taxon>
        <taxon>metagenomes</taxon>
        <taxon>ecological metagenomes</taxon>
    </lineage>
</organism>
<evidence type="ECO:0000313" key="1">
    <source>
        <dbReference type="EMBL" id="CAB4536818.1"/>
    </source>
</evidence>
<protein>
    <submittedName>
        <fullName evidence="1">Unannotated protein</fullName>
    </submittedName>
</protein>
<dbReference type="EMBL" id="CAEZSP010000005">
    <property type="protein sequence ID" value="CAB4536818.1"/>
    <property type="molecule type" value="Genomic_DNA"/>
</dbReference>